<accession>A0ABQ3H3R7</accession>
<dbReference type="PROSITE" id="PS50928">
    <property type="entry name" value="ABC_TM1"/>
    <property type="match status" value="1"/>
</dbReference>
<comment type="subcellular location">
    <subcellularLocation>
        <location evidence="1 7">Cell membrane</location>
        <topology evidence="1 7">Multi-pass membrane protein</topology>
    </subcellularLocation>
</comment>
<keyword evidence="10" id="KW-1185">Reference proteome</keyword>
<feature type="transmembrane region" description="Helical" evidence="7">
    <location>
        <begin position="95"/>
        <end position="114"/>
    </location>
</feature>
<dbReference type="EMBL" id="BMYO01000010">
    <property type="protein sequence ID" value="GHD68187.1"/>
    <property type="molecule type" value="Genomic_DNA"/>
</dbReference>
<evidence type="ECO:0000313" key="9">
    <source>
        <dbReference type="EMBL" id="GHD68187.1"/>
    </source>
</evidence>
<dbReference type="InterPro" id="IPR000515">
    <property type="entry name" value="MetI-like"/>
</dbReference>
<feature type="transmembrane region" description="Helical" evidence="7">
    <location>
        <begin position="153"/>
        <end position="169"/>
    </location>
</feature>
<keyword evidence="5 7" id="KW-1133">Transmembrane helix</keyword>
<evidence type="ECO:0000256" key="3">
    <source>
        <dbReference type="ARBA" id="ARBA00022475"/>
    </source>
</evidence>
<dbReference type="CDD" id="cd06261">
    <property type="entry name" value="TM_PBP2"/>
    <property type="match status" value="1"/>
</dbReference>
<dbReference type="Proteomes" id="UP000604737">
    <property type="component" value="Unassembled WGS sequence"/>
</dbReference>
<reference evidence="10" key="1">
    <citation type="journal article" date="2019" name="Int. J. Syst. Evol. Microbiol.">
        <title>The Global Catalogue of Microorganisms (GCM) 10K type strain sequencing project: providing services to taxonomists for standard genome sequencing and annotation.</title>
        <authorList>
            <consortium name="The Broad Institute Genomics Platform"/>
            <consortium name="The Broad Institute Genome Sequencing Center for Infectious Disease"/>
            <person name="Wu L."/>
            <person name="Ma J."/>
        </authorList>
    </citation>
    <scope>NUCLEOTIDE SEQUENCE [LARGE SCALE GENOMIC DNA]</scope>
    <source>
        <strain evidence="10">KCTC 23701</strain>
    </source>
</reference>
<dbReference type="PANTHER" id="PTHR30151:SF38">
    <property type="entry name" value="ALIPHATIC SULFONATES TRANSPORT PERMEASE PROTEIN SSUC-RELATED"/>
    <property type="match status" value="1"/>
</dbReference>
<keyword evidence="3" id="KW-1003">Cell membrane</keyword>
<feature type="transmembrane region" description="Helical" evidence="7">
    <location>
        <begin position="248"/>
        <end position="269"/>
    </location>
</feature>
<dbReference type="InterPro" id="IPR035906">
    <property type="entry name" value="MetI-like_sf"/>
</dbReference>
<keyword evidence="6 7" id="KW-0472">Membrane</keyword>
<dbReference type="Gene3D" id="1.10.3720.10">
    <property type="entry name" value="MetI-like"/>
    <property type="match status" value="1"/>
</dbReference>
<evidence type="ECO:0000256" key="2">
    <source>
        <dbReference type="ARBA" id="ARBA00022448"/>
    </source>
</evidence>
<name>A0ABQ3H3R7_9NEIS</name>
<dbReference type="RefSeq" id="WP_189462019.1">
    <property type="nucleotide sequence ID" value="NZ_BMYO01000010.1"/>
</dbReference>
<evidence type="ECO:0000313" key="10">
    <source>
        <dbReference type="Proteomes" id="UP000604737"/>
    </source>
</evidence>
<evidence type="ECO:0000256" key="1">
    <source>
        <dbReference type="ARBA" id="ARBA00004651"/>
    </source>
</evidence>
<protein>
    <recommendedName>
        <fullName evidence="8">ABC transmembrane type-1 domain-containing protein</fullName>
    </recommendedName>
</protein>
<evidence type="ECO:0000259" key="8">
    <source>
        <dbReference type="PROSITE" id="PS50928"/>
    </source>
</evidence>
<comment type="caution">
    <text evidence="9">The sequence shown here is derived from an EMBL/GenBank/DDBJ whole genome shotgun (WGS) entry which is preliminary data.</text>
</comment>
<comment type="similarity">
    <text evidence="7">Belongs to the binding-protein-dependent transport system permease family.</text>
</comment>
<proteinExistence type="inferred from homology"/>
<dbReference type="SUPFAM" id="SSF161098">
    <property type="entry name" value="MetI-like"/>
    <property type="match status" value="1"/>
</dbReference>
<feature type="transmembrane region" description="Helical" evidence="7">
    <location>
        <begin position="126"/>
        <end position="147"/>
    </location>
</feature>
<feature type="transmembrane region" description="Helical" evidence="7">
    <location>
        <begin position="206"/>
        <end position="228"/>
    </location>
</feature>
<keyword evidence="4 7" id="KW-0812">Transmembrane</keyword>
<organism evidence="9 10">
    <name type="scientific">Jeongeupia chitinilytica</name>
    <dbReference type="NCBI Taxonomy" id="1041641"/>
    <lineage>
        <taxon>Bacteria</taxon>
        <taxon>Pseudomonadati</taxon>
        <taxon>Pseudomonadota</taxon>
        <taxon>Betaproteobacteria</taxon>
        <taxon>Neisseriales</taxon>
        <taxon>Chitinibacteraceae</taxon>
        <taxon>Jeongeupia</taxon>
    </lineage>
</organism>
<evidence type="ECO:0000256" key="5">
    <source>
        <dbReference type="ARBA" id="ARBA00022989"/>
    </source>
</evidence>
<dbReference type="Pfam" id="PF00528">
    <property type="entry name" value="BPD_transp_1"/>
    <property type="match status" value="1"/>
</dbReference>
<evidence type="ECO:0000256" key="4">
    <source>
        <dbReference type="ARBA" id="ARBA00022692"/>
    </source>
</evidence>
<keyword evidence="2 7" id="KW-0813">Transport</keyword>
<evidence type="ECO:0000256" key="6">
    <source>
        <dbReference type="ARBA" id="ARBA00023136"/>
    </source>
</evidence>
<gene>
    <name evidence="9" type="ORF">GCM10007350_32930</name>
</gene>
<dbReference type="PANTHER" id="PTHR30151">
    <property type="entry name" value="ALKANE SULFONATE ABC TRANSPORTER-RELATED, MEMBRANE SUBUNIT"/>
    <property type="match status" value="1"/>
</dbReference>
<feature type="transmembrane region" description="Helical" evidence="7">
    <location>
        <begin position="40"/>
        <end position="58"/>
    </location>
</feature>
<evidence type="ECO:0000256" key="7">
    <source>
        <dbReference type="RuleBase" id="RU363032"/>
    </source>
</evidence>
<sequence>MTYPIPETDPVLVRDEVPSDKHVQPPALWRWLSQRDWRGFALPLAVLALWWAVTRFGLANTQVLAPPEAVLVEGLHQIFNGGFVWDLLASVSRDLAGFTLGGLAGFALGTLLGTSRLAELLVAPSFNAVKQIALFAWIPMISVWFGMGEPAKVVFIALAAFYPVAINTFEGIRSVNRDYAEVARVYGFGRLQLWRRVILPAASPQIFTGLHLALIYAWLATIGAEYFLKSGYGVGNSMIDGREHFNMGSVLFGLVVVGSIGALLNQFAVRLEHRALKWRNRAA</sequence>
<feature type="domain" description="ABC transmembrane type-1" evidence="8">
    <location>
        <begin position="87"/>
        <end position="273"/>
    </location>
</feature>